<dbReference type="InterPro" id="IPR023457">
    <property type="entry name" value="Met-tRNA_synth_2"/>
</dbReference>
<dbReference type="InterPro" id="IPR014758">
    <property type="entry name" value="Met-tRNA_synth"/>
</dbReference>
<dbReference type="AlphaFoldDB" id="A0A0G1CBU5"/>
<evidence type="ECO:0000256" key="5">
    <source>
        <dbReference type="ARBA" id="ARBA00022490"/>
    </source>
</evidence>
<dbReference type="PATRIC" id="fig|1619011.3.peg.94"/>
<sequence length="488" mass="55793">MKEKFYITTTIPYVNDQLHIGNTLEFIQADVLARYARAQGKEVFFLTGADEHGIKIARTAAAKGLTPQKFVDQNSRAAKNLKKPLNLSWDDFIRTTDKKRHWPGVFKIWGELKNSGDIYKKTYRGMYCSGCEAFLTDKDLIGGQCAIHKKEPELVEEENYFFRLSIYSKTLKDRIESGEFKIFPQERANEILTLIENGLEDVSFSRPKEKLSWGIPVPGDDSQIIYVWADALTNYISALGYGRDDKNFQKWWPADVQVLGKDVSRFHTAIWPAMLLSAKLPLPQKMFIHGHISINGQKISKSLGNVIYPQDLVKQYSTDAVRHYFLSEISPFGDGDFSLGRFKERYNADLAKGLGNFFSRVTTVARRFGKIKNNFSLTELFIEQKIKTIQKNVDRHLGEFRFNNALSEIWSLISLGDQYINGQKPWDESESEVKREKALFNLLMILNAVAVLLAPFLPETSKKITSSISLKGKMAKIKKISNLFPRLE</sequence>
<protein>
    <recommendedName>
        <fullName evidence="4">Methionine--tRNA ligase</fullName>
        <ecNumber evidence="3">6.1.1.10</ecNumber>
    </recommendedName>
    <alternativeName>
        <fullName evidence="11">Methionyl-tRNA synthetase</fullName>
    </alternativeName>
</protein>
<evidence type="ECO:0000256" key="8">
    <source>
        <dbReference type="ARBA" id="ARBA00022840"/>
    </source>
</evidence>
<dbReference type="GO" id="GO:0006431">
    <property type="term" value="P:methionyl-tRNA aminoacylation"/>
    <property type="evidence" value="ECO:0007669"/>
    <property type="project" value="InterPro"/>
</dbReference>
<evidence type="ECO:0000313" key="16">
    <source>
        <dbReference type="Proteomes" id="UP000034810"/>
    </source>
</evidence>
<dbReference type="InterPro" id="IPR013155">
    <property type="entry name" value="M/V/L/I-tRNA-synth_anticd-bd"/>
</dbReference>
<evidence type="ECO:0000259" key="14">
    <source>
        <dbReference type="Pfam" id="PF09334"/>
    </source>
</evidence>
<keyword evidence="10 12" id="KW-0030">Aminoacyl-tRNA synthetase</keyword>
<proteinExistence type="inferred from homology"/>
<keyword evidence="7 12" id="KW-0547">Nucleotide-binding</keyword>
<dbReference type="PRINTS" id="PR01041">
    <property type="entry name" value="TRNASYNTHMET"/>
</dbReference>
<dbReference type="Pfam" id="PF09334">
    <property type="entry name" value="tRNA-synt_1g"/>
    <property type="match status" value="1"/>
</dbReference>
<dbReference type="GO" id="GO:0005737">
    <property type="term" value="C:cytoplasm"/>
    <property type="evidence" value="ECO:0007669"/>
    <property type="project" value="UniProtKB-SubCell"/>
</dbReference>
<evidence type="ECO:0000256" key="3">
    <source>
        <dbReference type="ARBA" id="ARBA00012838"/>
    </source>
</evidence>
<dbReference type="InterPro" id="IPR015413">
    <property type="entry name" value="Methionyl/Leucyl_tRNA_Synth"/>
</dbReference>
<comment type="subcellular location">
    <subcellularLocation>
        <location evidence="2">Cytoplasm</location>
    </subcellularLocation>
</comment>
<dbReference type="GO" id="GO:0004825">
    <property type="term" value="F:methionine-tRNA ligase activity"/>
    <property type="evidence" value="ECO:0007669"/>
    <property type="project" value="UniProtKB-EC"/>
</dbReference>
<dbReference type="InterPro" id="IPR041872">
    <property type="entry name" value="Anticodon_Met"/>
</dbReference>
<evidence type="ECO:0000256" key="2">
    <source>
        <dbReference type="ARBA" id="ARBA00004496"/>
    </source>
</evidence>
<accession>A0A0G1CBU5</accession>
<gene>
    <name evidence="15" type="primary">metS</name>
    <name evidence="15" type="ORF">UV58_C0002G0047</name>
</gene>
<keyword evidence="9 12" id="KW-0648">Protein biosynthesis</keyword>
<dbReference type="InterPro" id="IPR009080">
    <property type="entry name" value="tRNAsynth_Ia_anticodon-bd"/>
</dbReference>
<evidence type="ECO:0000259" key="13">
    <source>
        <dbReference type="Pfam" id="PF08264"/>
    </source>
</evidence>
<dbReference type="PROSITE" id="PS00178">
    <property type="entry name" value="AA_TRNA_LIGASE_I"/>
    <property type="match status" value="1"/>
</dbReference>
<reference evidence="15 16" key="1">
    <citation type="journal article" date="2015" name="Nature">
        <title>rRNA introns, odd ribosomes, and small enigmatic genomes across a large radiation of phyla.</title>
        <authorList>
            <person name="Brown C.T."/>
            <person name="Hug L.A."/>
            <person name="Thomas B.C."/>
            <person name="Sharon I."/>
            <person name="Castelle C.J."/>
            <person name="Singh A."/>
            <person name="Wilkins M.J."/>
            <person name="Williams K.H."/>
            <person name="Banfield J.F."/>
        </authorList>
    </citation>
    <scope>NUCLEOTIDE SEQUENCE [LARGE SCALE GENOMIC DNA]</scope>
</reference>
<feature type="domain" description="Methionyl/Valyl/Leucyl/Isoleucyl-tRNA synthetase anticodon-binding" evidence="13">
    <location>
        <begin position="382"/>
        <end position="465"/>
    </location>
</feature>
<feature type="domain" description="Methionyl/Leucyl tRNA synthetase" evidence="14">
    <location>
        <begin position="138"/>
        <end position="361"/>
    </location>
</feature>
<dbReference type="SUPFAM" id="SSF52374">
    <property type="entry name" value="Nucleotidylyl transferase"/>
    <property type="match status" value="1"/>
</dbReference>
<dbReference type="PANTHER" id="PTHR43326">
    <property type="entry name" value="METHIONYL-TRNA SYNTHETASE"/>
    <property type="match status" value="1"/>
</dbReference>
<comment type="function">
    <text evidence="1">Is required not only for elongation of protein synthesis but also for the initiation of all mRNA translation through initiator tRNA(fMet) aminoacylation.</text>
</comment>
<evidence type="ECO:0000256" key="10">
    <source>
        <dbReference type="ARBA" id="ARBA00023146"/>
    </source>
</evidence>
<dbReference type="EC" id="6.1.1.10" evidence="3"/>
<evidence type="ECO:0000256" key="12">
    <source>
        <dbReference type="RuleBase" id="RU363039"/>
    </source>
</evidence>
<evidence type="ECO:0000256" key="9">
    <source>
        <dbReference type="ARBA" id="ARBA00022917"/>
    </source>
</evidence>
<dbReference type="Gene3D" id="1.10.730.10">
    <property type="entry name" value="Isoleucyl-tRNA Synthetase, Domain 1"/>
    <property type="match status" value="1"/>
</dbReference>
<dbReference type="InterPro" id="IPR014729">
    <property type="entry name" value="Rossmann-like_a/b/a_fold"/>
</dbReference>
<name>A0A0G1CBU5_9BACT</name>
<keyword evidence="8 12" id="KW-0067">ATP-binding</keyword>
<dbReference type="EMBL" id="LCFA01000002">
    <property type="protein sequence ID" value="KKS83037.1"/>
    <property type="molecule type" value="Genomic_DNA"/>
</dbReference>
<evidence type="ECO:0000256" key="6">
    <source>
        <dbReference type="ARBA" id="ARBA00022598"/>
    </source>
</evidence>
<evidence type="ECO:0000256" key="1">
    <source>
        <dbReference type="ARBA" id="ARBA00003314"/>
    </source>
</evidence>
<dbReference type="CDD" id="cd00814">
    <property type="entry name" value="MetRS_core"/>
    <property type="match status" value="1"/>
</dbReference>
<dbReference type="Gene3D" id="3.40.50.620">
    <property type="entry name" value="HUPs"/>
    <property type="match status" value="1"/>
</dbReference>
<evidence type="ECO:0000256" key="4">
    <source>
        <dbReference type="ARBA" id="ARBA00018753"/>
    </source>
</evidence>
<dbReference type="Pfam" id="PF08264">
    <property type="entry name" value="Anticodon_1"/>
    <property type="match status" value="1"/>
</dbReference>
<dbReference type="GO" id="GO:0005524">
    <property type="term" value="F:ATP binding"/>
    <property type="evidence" value="ECO:0007669"/>
    <property type="project" value="UniProtKB-KW"/>
</dbReference>
<dbReference type="Gene3D" id="2.170.220.10">
    <property type="match status" value="1"/>
</dbReference>
<dbReference type="InterPro" id="IPR033911">
    <property type="entry name" value="MetRS_core"/>
</dbReference>
<keyword evidence="6 12" id="KW-0436">Ligase</keyword>
<evidence type="ECO:0000256" key="7">
    <source>
        <dbReference type="ARBA" id="ARBA00022741"/>
    </source>
</evidence>
<dbReference type="Proteomes" id="UP000034810">
    <property type="component" value="Unassembled WGS sequence"/>
</dbReference>
<dbReference type="NCBIfam" id="TIGR00398">
    <property type="entry name" value="metG"/>
    <property type="match status" value="1"/>
</dbReference>
<keyword evidence="5" id="KW-0963">Cytoplasm</keyword>
<dbReference type="FunFam" id="2.170.220.10:FF:000003">
    <property type="entry name" value="Methionine--tRNA ligase"/>
    <property type="match status" value="1"/>
</dbReference>
<comment type="caution">
    <text evidence="15">The sequence shown here is derived from an EMBL/GenBank/DDBJ whole genome shotgun (WGS) entry which is preliminary data.</text>
</comment>
<dbReference type="CDD" id="cd07957">
    <property type="entry name" value="Anticodon_Ia_Met"/>
    <property type="match status" value="1"/>
</dbReference>
<dbReference type="InterPro" id="IPR001412">
    <property type="entry name" value="aa-tRNA-synth_I_CS"/>
</dbReference>
<comment type="similarity">
    <text evidence="12">Belongs to the class-I aminoacyl-tRNA synthetase family.</text>
</comment>
<dbReference type="SUPFAM" id="SSF47323">
    <property type="entry name" value="Anticodon-binding domain of a subclass of class I aminoacyl-tRNA synthetases"/>
    <property type="match status" value="1"/>
</dbReference>
<organism evidence="15 16">
    <name type="scientific">Candidatus Wolfebacteria bacterium GW2011_GWC1_43_10</name>
    <dbReference type="NCBI Taxonomy" id="1619011"/>
    <lineage>
        <taxon>Bacteria</taxon>
        <taxon>Candidatus Wolfeibacteriota</taxon>
    </lineage>
</organism>
<evidence type="ECO:0000313" key="15">
    <source>
        <dbReference type="EMBL" id="KKS83037.1"/>
    </source>
</evidence>
<evidence type="ECO:0000256" key="11">
    <source>
        <dbReference type="ARBA" id="ARBA00030904"/>
    </source>
</evidence>
<dbReference type="PANTHER" id="PTHR43326:SF1">
    <property type="entry name" value="METHIONINE--TRNA LIGASE, MITOCHONDRIAL"/>
    <property type="match status" value="1"/>
</dbReference>